<dbReference type="Proteomes" id="UP000245119">
    <property type="component" value="Linkage Group LG9"/>
</dbReference>
<evidence type="ECO:0000313" key="16">
    <source>
        <dbReference type="Proteomes" id="UP000245119"/>
    </source>
</evidence>
<protein>
    <recommendedName>
        <fullName evidence="12">Fucosyltransferase</fullName>
        <ecNumber evidence="12">2.4.1.-</ecNumber>
    </recommendedName>
</protein>
<feature type="domain" description="Fucosyltransferase N-terminal" evidence="14">
    <location>
        <begin position="1"/>
        <end position="79"/>
    </location>
</feature>
<dbReference type="GO" id="GO:0000139">
    <property type="term" value="C:Golgi membrane"/>
    <property type="evidence" value="ECO:0007669"/>
    <property type="project" value="UniProtKB-SubCell"/>
</dbReference>
<feature type="domain" description="Fucosyltransferase C-terminal" evidence="13">
    <location>
        <begin position="105"/>
        <end position="230"/>
    </location>
</feature>
<dbReference type="GO" id="GO:0032580">
    <property type="term" value="C:Golgi cisterna membrane"/>
    <property type="evidence" value="ECO:0007669"/>
    <property type="project" value="UniProtKB-SubCell"/>
</dbReference>
<dbReference type="OMA" id="KTHERWV"/>
<dbReference type="FunFam" id="3.40.50.11660:FF:000002">
    <property type="entry name" value="Alpha-(1,3)-fucosyltransferase"/>
    <property type="match status" value="1"/>
</dbReference>
<dbReference type="PANTHER" id="PTHR48438">
    <property type="entry name" value="ALPHA-(1,3)-FUCOSYLTRANSFERASE C-RELATED"/>
    <property type="match status" value="1"/>
</dbReference>
<dbReference type="Pfam" id="PF17039">
    <property type="entry name" value="Glyco_tran_10_N"/>
    <property type="match status" value="1"/>
</dbReference>
<keyword evidence="11" id="KW-0325">Glycoprotein</keyword>
<evidence type="ECO:0000256" key="10">
    <source>
        <dbReference type="ARBA" id="ARBA00023136"/>
    </source>
</evidence>
<dbReference type="UniPathway" id="UPA00378"/>
<reference evidence="15 16" key="1">
    <citation type="submission" date="2018-04" db="EMBL/GenBank/DDBJ databases">
        <title>The genome of golden apple snail Pomacea canaliculata provides insight into stress tolerance and invasive adaptation.</title>
        <authorList>
            <person name="Liu C."/>
            <person name="Liu B."/>
            <person name="Ren Y."/>
            <person name="Zhang Y."/>
            <person name="Wang H."/>
            <person name="Li S."/>
            <person name="Jiang F."/>
            <person name="Yin L."/>
            <person name="Zhang G."/>
            <person name="Qian W."/>
            <person name="Fan W."/>
        </authorList>
    </citation>
    <scope>NUCLEOTIDE SEQUENCE [LARGE SCALE GENOMIC DNA]</scope>
    <source>
        <strain evidence="15">SZHN2017</strain>
        <tissue evidence="15">Muscle</tissue>
    </source>
</reference>
<dbReference type="InterPro" id="IPR055270">
    <property type="entry name" value="Glyco_tran_10_C"/>
</dbReference>
<organism evidence="15 16">
    <name type="scientific">Pomacea canaliculata</name>
    <name type="common">Golden apple snail</name>
    <dbReference type="NCBI Taxonomy" id="400727"/>
    <lineage>
        <taxon>Eukaryota</taxon>
        <taxon>Metazoa</taxon>
        <taxon>Spiralia</taxon>
        <taxon>Lophotrochozoa</taxon>
        <taxon>Mollusca</taxon>
        <taxon>Gastropoda</taxon>
        <taxon>Caenogastropoda</taxon>
        <taxon>Architaenioglossa</taxon>
        <taxon>Ampullarioidea</taxon>
        <taxon>Ampullariidae</taxon>
        <taxon>Pomacea</taxon>
    </lineage>
</organism>
<evidence type="ECO:0000256" key="8">
    <source>
        <dbReference type="ARBA" id="ARBA00022989"/>
    </source>
</evidence>
<keyword evidence="10" id="KW-0472">Membrane</keyword>
<evidence type="ECO:0000259" key="13">
    <source>
        <dbReference type="Pfam" id="PF00852"/>
    </source>
</evidence>
<dbReference type="AlphaFoldDB" id="A0A2T7NVX6"/>
<evidence type="ECO:0000256" key="12">
    <source>
        <dbReference type="RuleBase" id="RU003832"/>
    </source>
</evidence>
<evidence type="ECO:0000256" key="11">
    <source>
        <dbReference type="ARBA" id="ARBA00023180"/>
    </source>
</evidence>
<evidence type="ECO:0000256" key="7">
    <source>
        <dbReference type="ARBA" id="ARBA00022968"/>
    </source>
</evidence>
<comment type="similarity">
    <text evidence="3 12">Belongs to the glycosyltransferase 10 family.</text>
</comment>
<dbReference type="InterPro" id="IPR038577">
    <property type="entry name" value="GT10-like_C_sf"/>
</dbReference>
<evidence type="ECO:0000256" key="5">
    <source>
        <dbReference type="ARBA" id="ARBA00022679"/>
    </source>
</evidence>
<keyword evidence="4 12" id="KW-0328">Glycosyltransferase</keyword>
<dbReference type="GO" id="GO:0008417">
    <property type="term" value="F:fucosyltransferase activity"/>
    <property type="evidence" value="ECO:0007669"/>
    <property type="project" value="InterPro"/>
</dbReference>
<keyword evidence="5 12" id="KW-0808">Transferase</keyword>
<proteinExistence type="inferred from homology"/>
<dbReference type="PANTHER" id="PTHR48438:SF1">
    <property type="entry name" value="ALPHA-(1,3)-FUCOSYLTRANSFERASE C-RELATED"/>
    <property type="match status" value="1"/>
</dbReference>
<name>A0A2T7NVX6_POMCA</name>
<comment type="subcellular location">
    <subcellularLocation>
        <location evidence="1">Golgi apparatus membrane</location>
        <topology evidence="1">Single-pass type II membrane protein</topology>
    </subcellularLocation>
    <subcellularLocation>
        <location evidence="12">Golgi apparatus</location>
        <location evidence="12">Golgi stack membrane</location>
        <topology evidence="12">Single-pass type II membrane protein</topology>
    </subcellularLocation>
</comment>
<evidence type="ECO:0000256" key="4">
    <source>
        <dbReference type="ARBA" id="ARBA00022676"/>
    </source>
</evidence>
<dbReference type="OrthoDB" id="427096at2759"/>
<accession>A0A2T7NVX6</accession>
<dbReference type="Gene3D" id="3.40.50.11660">
    <property type="entry name" value="Glycosyl transferase family 10, C-terminal domain"/>
    <property type="match status" value="1"/>
</dbReference>
<sequence length="288" mass="32647">MTNDRSLLLQSDVVLFHVGALVGFFHDVPLPDQRTPEQAWILYNLKPPTWAPLDMTRYNGLFNWTASYRLDSDVPVSYGGYIQYPPHDRYRQNLSVNFNYHKVLFSAWISSNCYDYNRRQVLIRQLKKLLGDDLSLYGTCGGKRCPQTSCFDMLSRYKFLFALENSNCRDYVTEKFWGALSRRQVPIVLGGASSEDYRKVAPPNSFIHIGDFPSLEQLVAHLRKVGADKALTTVTWPGLVTTTCTASCWRDADGGVTFVRRYTTAPHLPRCTPTCMAGSTMTSVLSGR</sequence>
<dbReference type="InterPro" id="IPR031481">
    <property type="entry name" value="Glyco_tran_10_N"/>
</dbReference>
<dbReference type="InterPro" id="IPR001503">
    <property type="entry name" value="Glyco_trans_10"/>
</dbReference>
<keyword evidence="8" id="KW-1133">Transmembrane helix</keyword>
<comment type="pathway">
    <text evidence="2">Protein modification; protein glycosylation.</text>
</comment>
<dbReference type="EC" id="2.4.1.-" evidence="12"/>
<evidence type="ECO:0000256" key="1">
    <source>
        <dbReference type="ARBA" id="ARBA00004323"/>
    </source>
</evidence>
<dbReference type="Pfam" id="PF00852">
    <property type="entry name" value="Glyco_transf_10"/>
    <property type="match status" value="1"/>
</dbReference>
<evidence type="ECO:0000256" key="2">
    <source>
        <dbReference type="ARBA" id="ARBA00004922"/>
    </source>
</evidence>
<keyword evidence="7" id="KW-0735">Signal-anchor</keyword>
<evidence type="ECO:0000256" key="9">
    <source>
        <dbReference type="ARBA" id="ARBA00023034"/>
    </source>
</evidence>
<comment type="caution">
    <text evidence="15">The sequence shown here is derived from an EMBL/GenBank/DDBJ whole genome shotgun (WGS) entry which is preliminary data.</text>
</comment>
<gene>
    <name evidence="15" type="ORF">C0Q70_15806</name>
</gene>
<evidence type="ECO:0000256" key="6">
    <source>
        <dbReference type="ARBA" id="ARBA00022692"/>
    </source>
</evidence>
<keyword evidence="6 12" id="KW-0812">Transmembrane</keyword>
<dbReference type="SUPFAM" id="SSF53756">
    <property type="entry name" value="UDP-Glycosyltransferase/glycogen phosphorylase"/>
    <property type="match status" value="1"/>
</dbReference>
<keyword evidence="9 12" id="KW-0333">Golgi apparatus</keyword>
<keyword evidence="16" id="KW-1185">Reference proteome</keyword>
<evidence type="ECO:0000313" key="15">
    <source>
        <dbReference type="EMBL" id="PVD25306.1"/>
    </source>
</evidence>
<evidence type="ECO:0000259" key="14">
    <source>
        <dbReference type="Pfam" id="PF17039"/>
    </source>
</evidence>
<dbReference type="EMBL" id="PZQS01000009">
    <property type="protein sequence ID" value="PVD25306.1"/>
    <property type="molecule type" value="Genomic_DNA"/>
</dbReference>
<evidence type="ECO:0000256" key="3">
    <source>
        <dbReference type="ARBA" id="ARBA00008919"/>
    </source>
</evidence>